<reference evidence="2 3" key="1">
    <citation type="journal article" date="2018" name="Front. Plant Sci.">
        <title>Red Clover (Trifolium pratense) and Zigzag Clover (T. medium) - A Picture of Genomic Similarities and Differences.</title>
        <authorList>
            <person name="Dluhosova J."/>
            <person name="Istvanek J."/>
            <person name="Nedelnik J."/>
            <person name="Repkova J."/>
        </authorList>
    </citation>
    <scope>NUCLEOTIDE SEQUENCE [LARGE SCALE GENOMIC DNA]</scope>
    <source>
        <strain evidence="3">cv. 10/8</strain>
        <tissue evidence="2">Leaf</tissue>
    </source>
</reference>
<name>A0A392VD44_9FABA</name>
<dbReference type="EMBL" id="LXQA011136146">
    <property type="protein sequence ID" value="MCI86286.1"/>
    <property type="molecule type" value="Genomic_DNA"/>
</dbReference>
<feature type="compositionally biased region" description="Basic residues" evidence="1">
    <location>
        <begin position="27"/>
        <end position="42"/>
    </location>
</feature>
<sequence>EHERHSRPDKVQVIAPGILSRGAPRGICKRQHPHPHPGRHGQLRGSPSARWSGQLG</sequence>
<feature type="region of interest" description="Disordered" evidence="1">
    <location>
        <begin position="1"/>
        <end position="56"/>
    </location>
</feature>
<evidence type="ECO:0000313" key="2">
    <source>
        <dbReference type="EMBL" id="MCI86286.1"/>
    </source>
</evidence>
<comment type="caution">
    <text evidence="2">The sequence shown here is derived from an EMBL/GenBank/DDBJ whole genome shotgun (WGS) entry which is preliminary data.</text>
</comment>
<dbReference type="Proteomes" id="UP000265520">
    <property type="component" value="Unassembled WGS sequence"/>
</dbReference>
<protein>
    <submittedName>
        <fullName evidence="2">Uncharacterized protein</fullName>
    </submittedName>
</protein>
<feature type="compositionally biased region" description="Basic and acidic residues" evidence="1">
    <location>
        <begin position="1"/>
        <end position="10"/>
    </location>
</feature>
<evidence type="ECO:0000256" key="1">
    <source>
        <dbReference type="SAM" id="MobiDB-lite"/>
    </source>
</evidence>
<organism evidence="2 3">
    <name type="scientific">Trifolium medium</name>
    <dbReference type="NCBI Taxonomy" id="97028"/>
    <lineage>
        <taxon>Eukaryota</taxon>
        <taxon>Viridiplantae</taxon>
        <taxon>Streptophyta</taxon>
        <taxon>Embryophyta</taxon>
        <taxon>Tracheophyta</taxon>
        <taxon>Spermatophyta</taxon>
        <taxon>Magnoliopsida</taxon>
        <taxon>eudicotyledons</taxon>
        <taxon>Gunneridae</taxon>
        <taxon>Pentapetalae</taxon>
        <taxon>rosids</taxon>
        <taxon>fabids</taxon>
        <taxon>Fabales</taxon>
        <taxon>Fabaceae</taxon>
        <taxon>Papilionoideae</taxon>
        <taxon>50 kb inversion clade</taxon>
        <taxon>NPAAA clade</taxon>
        <taxon>Hologalegina</taxon>
        <taxon>IRL clade</taxon>
        <taxon>Trifolieae</taxon>
        <taxon>Trifolium</taxon>
    </lineage>
</organism>
<accession>A0A392VD44</accession>
<keyword evidence="3" id="KW-1185">Reference proteome</keyword>
<proteinExistence type="predicted"/>
<feature type="non-terminal residue" evidence="2">
    <location>
        <position position="1"/>
    </location>
</feature>
<dbReference type="AlphaFoldDB" id="A0A392VD44"/>
<evidence type="ECO:0000313" key="3">
    <source>
        <dbReference type="Proteomes" id="UP000265520"/>
    </source>
</evidence>